<protein>
    <recommendedName>
        <fullName evidence="3">Retrovirus-related Pol polyprotein from transposon TNT 1-94</fullName>
    </recommendedName>
</protein>
<dbReference type="AlphaFoldDB" id="A0AAW1N198"/>
<organism evidence="1 2">
    <name type="scientific">Popillia japonica</name>
    <name type="common">Japanese beetle</name>
    <dbReference type="NCBI Taxonomy" id="7064"/>
    <lineage>
        <taxon>Eukaryota</taxon>
        <taxon>Metazoa</taxon>
        <taxon>Ecdysozoa</taxon>
        <taxon>Arthropoda</taxon>
        <taxon>Hexapoda</taxon>
        <taxon>Insecta</taxon>
        <taxon>Pterygota</taxon>
        <taxon>Neoptera</taxon>
        <taxon>Endopterygota</taxon>
        <taxon>Coleoptera</taxon>
        <taxon>Polyphaga</taxon>
        <taxon>Scarabaeiformia</taxon>
        <taxon>Scarabaeidae</taxon>
        <taxon>Rutelinae</taxon>
        <taxon>Popillia</taxon>
    </lineage>
</organism>
<dbReference type="Pfam" id="PF14223">
    <property type="entry name" value="Retrotran_gag_2"/>
    <property type="match status" value="1"/>
</dbReference>
<sequence>MSLSGSYRIESLKRDNYDTWKLQAQAILTINGLCNYVSGKTLRPTTEGSELEKWDQEDLNAKSELILIISPGELKQIKNCKTSKDLWDTLSKNFESKGPVRKATLLKQLILHKMKDSDDVRDHLNKFSDTVDKLSEMHVVINEDLLSIMMLYSLPPFFETFRIAIGSRDQLPSPENLKIKNWRKARHRVKQKPLRWKVHSLVEIIKEQDAQLRQAMTNINRIPSKNVVSVFNTDMQQNFADQETPKPRKKL</sequence>
<keyword evidence="2" id="KW-1185">Reference proteome</keyword>
<name>A0AAW1N198_POPJA</name>
<reference evidence="1 2" key="1">
    <citation type="journal article" date="2024" name="BMC Genomics">
        <title>De novo assembly and annotation of Popillia japonica's genome with initial clues to its potential as an invasive pest.</title>
        <authorList>
            <person name="Cucini C."/>
            <person name="Boschi S."/>
            <person name="Funari R."/>
            <person name="Cardaioli E."/>
            <person name="Iannotti N."/>
            <person name="Marturano G."/>
            <person name="Paoli F."/>
            <person name="Bruttini M."/>
            <person name="Carapelli A."/>
            <person name="Frati F."/>
            <person name="Nardi F."/>
        </authorList>
    </citation>
    <scope>NUCLEOTIDE SEQUENCE [LARGE SCALE GENOMIC DNA]</scope>
    <source>
        <strain evidence="1">DMR45628</strain>
    </source>
</reference>
<evidence type="ECO:0008006" key="3">
    <source>
        <dbReference type="Google" id="ProtNLM"/>
    </source>
</evidence>
<dbReference type="PANTHER" id="PTHR47481">
    <property type="match status" value="1"/>
</dbReference>
<gene>
    <name evidence="1" type="ORF">QE152_g4460</name>
</gene>
<comment type="caution">
    <text evidence="1">The sequence shown here is derived from an EMBL/GenBank/DDBJ whole genome shotgun (WGS) entry which is preliminary data.</text>
</comment>
<accession>A0AAW1N198</accession>
<evidence type="ECO:0000313" key="1">
    <source>
        <dbReference type="EMBL" id="KAK9752156.1"/>
    </source>
</evidence>
<dbReference type="EMBL" id="JASPKY010000023">
    <property type="protein sequence ID" value="KAK9752156.1"/>
    <property type="molecule type" value="Genomic_DNA"/>
</dbReference>
<evidence type="ECO:0000313" key="2">
    <source>
        <dbReference type="Proteomes" id="UP001458880"/>
    </source>
</evidence>
<dbReference type="PANTHER" id="PTHR47481:SF31">
    <property type="entry name" value="OS01G0873500 PROTEIN"/>
    <property type="match status" value="1"/>
</dbReference>
<dbReference type="Proteomes" id="UP001458880">
    <property type="component" value="Unassembled WGS sequence"/>
</dbReference>
<proteinExistence type="predicted"/>